<evidence type="ECO:0000256" key="5">
    <source>
        <dbReference type="ARBA" id="ARBA00022741"/>
    </source>
</evidence>
<protein>
    <recommendedName>
        <fullName evidence="12">D-alanine--D-alanine ligase</fullName>
        <ecNumber evidence="12">6.3.2.4</ecNumber>
    </recommendedName>
    <alternativeName>
        <fullName evidence="12">D-Ala-D-Ala ligase</fullName>
    </alternativeName>
    <alternativeName>
        <fullName evidence="12">D-alanylalanine synthetase</fullName>
    </alternativeName>
</protein>
<dbReference type="UniPathway" id="UPA00219"/>
<keyword evidence="10 14" id="KW-0464">Manganese</keyword>
<evidence type="ECO:0000259" key="16">
    <source>
        <dbReference type="PROSITE" id="PS50975"/>
    </source>
</evidence>
<evidence type="ECO:0000256" key="9">
    <source>
        <dbReference type="ARBA" id="ARBA00022984"/>
    </source>
</evidence>
<evidence type="ECO:0000313" key="20">
    <source>
        <dbReference type="Proteomes" id="UP000182798"/>
    </source>
</evidence>
<evidence type="ECO:0000256" key="4">
    <source>
        <dbReference type="ARBA" id="ARBA00022723"/>
    </source>
</evidence>
<reference evidence="20" key="1">
    <citation type="submission" date="2016-09" db="EMBL/GenBank/DDBJ databases">
        <title>Genome Sequence of Bathymodiolus thermophilus sulfur-oxidizing gill endosymbiont.</title>
        <authorList>
            <person name="Ponnudurai R."/>
            <person name="Kleiner M."/>
            <person name="Sayavedra L."/>
            <person name="Thuermer A."/>
            <person name="Felbeck H."/>
            <person name="Schlueter R."/>
            <person name="Schweder T."/>
            <person name="Markert S."/>
        </authorList>
    </citation>
    <scope>NUCLEOTIDE SEQUENCE [LARGE SCALE GENOMIC DNA]</scope>
    <source>
        <strain evidence="20">BAT/CrabSpa'14</strain>
    </source>
</reference>
<evidence type="ECO:0000256" key="10">
    <source>
        <dbReference type="ARBA" id="ARBA00023211"/>
    </source>
</evidence>
<evidence type="ECO:0000256" key="13">
    <source>
        <dbReference type="PIRSR" id="PIRSR039102-1"/>
    </source>
</evidence>
<evidence type="ECO:0000256" key="3">
    <source>
        <dbReference type="ARBA" id="ARBA00022598"/>
    </source>
</evidence>
<feature type="active site" evidence="13">
    <location>
        <position position="151"/>
    </location>
</feature>
<dbReference type="GO" id="GO:0008716">
    <property type="term" value="F:D-alanine-D-alanine ligase activity"/>
    <property type="evidence" value="ECO:0007669"/>
    <property type="project" value="UniProtKB-UniRule"/>
</dbReference>
<keyword evidence="3 12" id="KW-0436">Ligase</keyword>
<dbReference type="InterPro" id="IPR011761">
    <property type="entry name" value="ATP-grasp"/>
</dbReference>
<dbReference type="Proteomes" id="UP000278334">
    <property type="component" value="Chromosome"/>
</dbReference>
<evidence type="ECO:0000313" key="21">
    <source>
        <dbReference type="Proteomes" id="UP000278334"/>
    </source>
</evidence>
<dbReference type="EC" id="6.3.2.4" evidence="12"/>
<feature type="active site" evidence="13">
    <location>
        <position position="25"/>
    </location>
</feature>
<dbReference type="InterPro" id="IPR011095">
    <property type="entry name" value="Dala_Dala_lig_C"/>
</dbReference>
<evidence type="ECO:0000313" key="18">
    <source>
        <dbReference type="EMBL" id="CAB5506407.1"/>
    </source>
</evidence>
<evidence type="ECO:0000256" key="8">
    <source>
        <dbReference type="ARBA" id="ARBA00022960"/>
    </source>
</evidence>
<evidence type="ECO:0000256" key="15">
    <source>
        <dbReference type="PROSITE-ProRule" id="PRU00409"/>
    </source>
</evidence>
<dbReference type="InterPro" id="IPR016185">
    <property type="entry name" value="PreATP-grasp_dom_sf"/>
</dbReference>
<dbReference type="HAMAP" id="MF_00047">
    <property type="entry name" value="Dala_Dala_lig"/>
    <property type="match status" value="1"/>
</dbReference>
<dbReference type="GO" id="GO:0009252">
    <property type="term" value="P:peptidoglycan biosynthetic process"/>
    <property type="evidence" value="ECO:0007669"/>
    <property type="project" value="UniProtKB-UniRule"/>
</dbReference>
<dbReference type="GO" id="GO:0005524">
    <property type="term" value="F:ATP binding"/>
    <property type="evidence" value="ECO:0007669"/>
    <property type="project" value="UniProtKB-UniRule"/>
</dbReference>
<dbReference type="Proteomes" id="UP000643672">
    <property type="component" value="Unassembled WGS sequence"/>
</dbReference>
<keyword evidence="7 14" id="KW-0460">Magnesium</keyword>
<evidence type="ECO:0000256" key="11">
    <source>
        <dbReference type="ARBA" id="ARBA00023316"/>
    </source>
</evidence>
<dbReference type="OrthoDB" id="9813261at2"/>
<gene>
    <name evidence="12" type="primary">ddl</name>
    <name evidence="19" type="ORF">BGC33_13660</name>
    <name evidence="17" type="ORF">MS2017_0577</name>
    <name evidence="18" type="ORF">THERMOS_2307</name>
</gene>
<dbReference type="Proteomes" id="UP000182798">
    <property type="component" value="Unassembled WGS sequence"/>
</dbReference>
<keyword evidence="9 12" id="KW-0573">Peptidoglycan synthesis</keyword>
<dbReference type="InterPro" id="IPR013815">
    <property type="entry name" value="ATP_grasp_subdomain_1"/>
</dbReference>
<proteinExistence type="inferred from homology"/>
<keyword evidence="5 15" id="KW-0547">Nucleotide-binding</keyword>
<evidence type="ECO:0000256" key="7">
    <source>
        <dbReference type="ARBA" id="ARBA00022842"/>
    </source>
</evidence>
<dbReference type="GO" id="GO:0005829">
    <property type="term" value="C:cytosol"/>
    <property type="evidence" value="ECO:0007669"/>
    <property type="project" value="TreeGrafter"/>
</dbReference>
<dbReference type="GO" id="GO:0008360">
    <property type="term" value="P:regulation of cell shape"/>
    <property type="evidence" value="ECO:0007669"/>
    <property type="project" value="UniProtKB-KW"/>
</dbReference>
<dbReference type="RefSeq" id="WP_071563392.1">
    <property type="nucleotide sequence ID" value="NZ_CAESAQ020000099.1"/>
</dbReference>
<accession>A0A1J5TXN9</accession>
<evidence type="ECO:0000256" key="6">
    <source>
        <dbReference type="ARBA" id="ARBA00022840"/>
    </source>
</evidence>
<reference evidence="19" key="2">
    <citation type="journal article" date="2017" name="Stand. Genomic Sci.">
        <title>Genome sequence of the sulfur-oxidizing Bathymodiolus thermophilus gill endosymbiont.</title>
        <authorList>
            <person name="Ponnudurai R."/>
            <person name="Sayavedra L."/>
            <person name="Kleiner M."/>
            <person name="Heiden S.E."/>
            <person name="Thurmer A."/>
            <person name="Felbeck H."/>
            <person name="Schluter R."/>
            <person name="Sievert S.M."/>
            <person name="Daniel R."/>
            <person name="Schweder T."/>
            <person name="Markert S."/>
        </authorList>
    </citation>
    <scope>NUCLEOTIDE SEQUENCE</scope>
    <source>
        <strain evidence="19">BAT/CrabSpa'14</strain>
    </source>
</reference>
<dbReference type="Gene3D" id="3.30.470.20">
    <property type="entry name" value="ATP-grasp fold, B domain"/>
    <property type="match status" value="1"/>
</dbReference>
<evidence type="ECO:0000313" key="17">
    <source>
        <dbReference type="EMBL" id="AYQ56313.1"/>
    </source>
</evidence>
<comment type="pathway">
    <text evidence="12">Cell wall biogenesis; peptidoglycan biosynthesis.</text>
</comment>
<dbReference type="PANTHER" id="PTHR23132:SF23">
    <property type="entry name" value="D-ALANINE--D-ALANINE LIGASE B"/>
    <property type="match status" value="1"/>
</dbReference>
<feature type="domain" description="ATP-grasp" evidence="16">
    <location>
        <begin position="111"/>
        <end position="304"/>
    </location>
</feature>
<dbReference type="Gene3D" id="3.40.50.20">
    <property type="match status" value="1"/>
</dbReference>
<feature type="binding site" evidence="14">
    <location>
        <position position="271"/>
    </location>
    <ligand>
        <name>Mg(2+)</name>
        <dbReference type="ChEBI" id="CHEBI:18420"/>
        <label>2</label>
    </ligand>
</feature>
<dbReference type="GO" id="GO:0071555">
    <property type="term" value="P:cell wall organization"/>
    <property type="evidence" value="ECO:0007669"/>
    <property type="project" value="UniProtKB-KW"/>
</dbReference>
<evidence type="ECO:0000256" key="14">
    <source>
        <dbReference type="PIRSR" id="PIRSR039102-3"/>
    </source>
</evidence>
<evidence type="ECO:0000313" key="22">
    <source>
        <dbReference type="Proteomes" id="UP000643672"/>
    </source>
</evidence>
<dbReference type="NCBIfam" id="TIGR01205">
    <property type="entry name" value="D_ala_D_alaTIGR"/>
    <property type="match status" value="1"/>
</dbReference>
<dbReference type="Pfam" id="PF07478">
    <property type="entry name" value="Dala_Dala_lig_C"/>
    <property type="match status" value="1"/>
</dbReference>
<dbReference type="GO" id="GO:0046872">
    <property type="term" value="F:metal ion binding"/>
    <property type="evidence" value="ECO:0007669"/>
    <property type="project" value="UniProtKB-KW"/>
</dbReference>
<dbReference type="Gene3D" id="3.30.1490.20">
    <property type="entry name" value="ATP-grasp fold, A domain"/>
    <property type="match status" value="1"/>
</dbReference>
<dbReference type="PIRSF" id="PIRSF039102">
    <property type="entry name" value="Ddl/VanB"/>
    <property type="match status" value="1"/>
</dbReference>
<comment type="cofactor">
    <cofactor evidence="1">
        <name>Mn(2+)</name>
        <dbReference type="ChEBI" id="CHEBI:29035"/>
    </cofactor>
</comment>
<dbReference type="PROSITE" id="PS50975">
    <property type="entry name" value="ATP_GRASP"/>
    <property type="match status" value="1"/>
</dbReference>
<sequence>MQIQTPAKPLKWQKVAVLMGGNSAEREVSLNSGNAVYEALKNQGIQCFKFDWQGDNLEQLWQQKFDKAFIVLHGRGGEDGYIQQQLENRQLAYTGSNASASEQCMNKATTKTIWAKHNLPLSPSILVKMGGDIPKIDFPLPWAVKPILEGSSIGISKVNHIDALEKALTLAFKYDNTALVEQWIEGNEYTVSILNGKALPVIQIKTERKFYDYESKYHANDTQYFHPCGLSNTDEQQLQAIAMQAFTVMNAKTWGRIDFIVDKNNSPYLLEINTVPGMTSHSLVPMAAKAIGLSFKQLVLKIIND</sequence>
<keyword evidence="8 12" id="KW-0133">Cell shape</keyword>
<organism evidence="19 20">
    <name type="scientific">Bathymodiolus thermophilus thioautotrophic gill symbiont</name>
    <dbReference type="NCBI Taxonomy" id="2360"/>
    <lineage>
        <taxon>Bacteria</taxon>
        <taxon>Pseudomonadati</taxon>
        <taxon>Pseudomonadota</taxon>
        <taxon>Gammaproteobacteria</taxon>
        <taxon>sulfur-oxidizing symbionts</taxon>
    </lineage>
</organism>
<feature type="active site" evidence="13">
    <location>
        <position position="282"/>
    </location>
</feature>
<comment type="subcellular location">
    <subcellularLocation>
        <location evidence="12">Cytoplasm</location>
    </subcellularLocation>
</comment>
<dbReference type="KEGG" id="bthg:MS2017_0577"/>
<keyword evidence="6 15" id="KW-0067">ATP-binding</keyword>
<feature type="binding site" evidence="14">
    <location>
        <position position="273"/>
    </location>
    <ligand>
        <name>Mg(2+)</name>
        <dbReference type="ChEBI" id="CHEBI:18420"/>
        <label>2</label>
    </ligand>
</feature>
<dbReference type="FunFam" id="3.30.470.20:FF:000008">
    <property type="entry name" value="D-alanine--D-alanine ligase"/>
    <property type="match status" value="1"/>
</dbReference>
<name>A0A1J5TXN9_9GAMM</name>
<dbReference type="PANTHER" id="PTHR23132">
    <property type="entry name" value="D-ALANINE--D-ALANINE LIGASE"/>
    <property type="match status" value="1"/>
</dbReference>
<keyword evidence="11 12" id="KW-0961">Cell wall biogenesis/degradation</keyword>
<keyword evidence="22" id="KW-1185">Reference proteome</keyword>
<feature type="binding site" evidence="14">
    <location>
        <position position="258"/>
    </location>
    <ligand>
        <name>Mg(2+)</name>
        <dbReference type="ChEBI" id="CHEBI:18420"/>
        <label>1</label>
    </ligand>
</feature>
<reference evidence="17 21" key="3">
    <citation type="submission" date="2017-11" db="EMBL/GenBank/DDBJ databases">
        <title>Genome sequence of the bacterial symbiont EPR9N from a vent mussel Bathymodiolus thermophilus.</title>
        <authorList>
            <person name="Won Y.-J."/>
        </authorList>
    </citation>
    <scope>NUCLEOTIDE SEQUENCE [LARGE SCALE GENOMIC DNA]</scope>
    <source>
        <strain evidence="17 21">EPR9N</strain>
    </source>
</reference>
<feature type="binding site" evidence="14">
    <location>
        <position position="271"/>
    </location>
    <ligand>
        <name>Mg(2+)</name>
        <dbReference type="ChEBI" id="CHEBI:18420"/>
        <label>1</label>
    </ligand>
</feature>
<dbReference type="NCBIfam" id="NF002378">
    <property type="entry name" value="PRK01372.1"/>
    <property type="match status" value="1"/>
</dbReference>
<keyword evidence="4 14" id="KW-0479">Metal-binding</keyword>
<dbReference type="EMBL" id="CP024634">
    <property type="protein sequence ID" value="AYQ56313.1"/>
    <property type="molecule type" value="Genomic_DNA"/>
</dbReference>
<evidence type="ECO:0000256" key="12">
    <source>
        <dbReference type="HAMAP-Rule" id="MF_00047"/>
    </source>
</evidence>
<dbReference type="SUPFAM" id="SSF56059">
    <property type="entry name" value="Glutathione synthetase ATP-binding domain-like"/>
    <property type="match status" value="1"/>
</dbReference>
<comment type="similarity">
    <text evidence="2 12">Belongs to the D-alanine--D-alanine ligase family.</text>
</comment>
<comment type="function">
    <text evidence="12">Cell wall formation.</text>
</comment>
<reference evidence="18 22" key="4">
    <citation type="submission" date="2020-05" db="EMBL/GenBank/DDBJ databases">
        <authorList>
            <person name="Petersen J."/>
            <person name="Sayavedra L."/>
        </authorList>
    </citation>
    <scope>NUCLEOTIDE SEQUENCE [LARGE SCALE GENOMIC DNA]</scope>
    <source>
        <strain evidence="18">B thermophilus SOXS</strain>
    </source>
</reference>
<evidence type="ECO:0000256" key="2">
    <source>
        <dbReference type="ARBA" id="ARBA00010871"/>
    </source>
</evidence>
<dbReference type="EMBL" id="CAESAQ020000099">
    <property type="protein sequence ID" value="CAB5506407.1"/>
    <property type="molecule type" value="Genomic_DNA"/>
</dbReference>
<dbReference type="InterPro" id="IPR005905">
    <property type="entry name" value="D_ala_D_ala"/>
</dbReference>
<dbReference type="SUPFAM" id="SSF52440">
    <property type="entry name" value="PreATP-grasp domain"/>
    <property type="match status" value="1"/>
</dbReference>
<dbReference type="AlphaFoldDB" id="A0A1J5TXN9"/>
<comment type="catalytic activity">
    <reaction evidence="12">
        <text>2 D-alanine + ATP = D-alanyl-D-alanine + ADP + phosphate + H(+)</text>
        <dbReference type="Rhea" id="RHEA:11224"/>
        <dbReference type="ChEBI" id="CHEBI:15378"/>
        <dbReference type="ChEBI" id="CHEBI:30616"/>
        <dbReference type="ChEBI" id="CHEBI:43474"/>
        <dbReference type="ChEBI" id="CHEBI:57416"/>
        <dbReference type="ChEBI" id="CHEBI:57822"/>
        <dbReference type="ChEBI" id="CHEBI:456216"/>
        <dbReference type="EC" id="6.3.2.4"/>
    </reaction>
</comment>
<evidence type="ECO:0000256" key="1">
    <source>
        <dbReference type="ARBA" id="ARBA00001936"/>
    </source>
</evidence>
<dbReference type="EMBL" id="MIQH01000224">
    <property type="protein sequence ID" value="OIR25568.1"/>
    <property type="molecule type" value="Genomic_DNA"/>
</dbReference>
<keyword evidence="12" id="KW-0963">Cytoplasm</keyword>
<evidence type="ECO:0000313" key="19">
    <source>
        <dbReference type="EMBL" id="OIR25568.1"/>
    </source>
</evidence>
<comment type="cofactor">
    <cofactor evidence="14">
        <name>Mg(2+)</name>
        <dbReference type="ChEBI" id="CHEBI:18420"/>
    </cofactor>
    <cofactor evidence="14">
        <name>Mn(2+)</name>
        <dbReference type="ChEBI" id="CHEBI:29035"/>
    </cofactor>
    <text evidence="14">Binds 2 magnesium or manganese ions per subunit.</text>
</comment>